<evidence type="ECO:0000313" key="2">
    <source>
        <dbReference type="EMBL" id="EGW31979.1"/>
    </source>
</evidence>
<dbReference type="STRING" id="619300.G3ANP4"/>
<dbReference type="PANTHER" id="PTHR11200:SF275">
    <property type="entry name" value="LD06095P"/>
    <property type="match status" value="1"/>
</dbReference>
<gene>
    <name evidence="2" type="ORF">SPAPADRAFT_138517</name>
</gene>
<dbReference type="Pfam" id="PF22669">
    <property type="entry name" value="Exo_endo_phos2"/>
    <property type="match status" value="1"/>
</dbReference>
<dbReference type="OrthoDB" id="62798at2759"/>
<dbReference type="InParanoid" id="G3ANP4"/>
<feature type="domain" description="Inositol polyphosphate-related phosphatase" evidence="1">
    <location>
        <begin position="6"/>
        <end position="357"/>
    </location>
</feature>
<reference evidence="2 3" key="1">
    <citation type="journal article" date="2011" name="Proc. Natl. Acad. Sci. U.S.A.">
        <title>Comparative genomics of xylose-fermenting fungi for enhanced biofuel production.</title>
        <authorList>
            <person name="Wohlbach D.J."/>
            <person name="Kuo A."/>
            <person name="Sato T.K."/>
            <person name="Potts K.M."/>
            <person name="Salamov A.A."/>
            <person name="LaButti K.M."/>
            <person name="Sun H."/>
            <person name="Clum A."/>
            <person name="Pangilinan J.L."/>
            <person name="Lindquist E.A."/>
            <person name="Lucas S."/>
            <person name="Lapidus A."/>
            <person name="Jin M."/>
            <person name="Gunawan C."/>
            <person name="Balan V."/>
            <person name="Dale B.E."/>
            <person name="Jeffries T.W."/>
            <person name="Zinkel R."/>
            <person name="Barry K.W."/>
            <person name="Grigoriev I.V."/>
            <person name="Gasch A.P."/>
        </authorList>
    </citation>
    <scope>NUCLEOTIDE SEQUENCE [LARGE SCALE GENOMIC DNA]</scope>
    <source>
        <strain evidence="3">NRRL Y-27907 / 11-Y1</strain>
    </source>
</reference>
<dbReference type="AlphaFoldDB" id="G3ANP4"/>
<sequence>MSDIRAPIPLYLFTYNCNKQPLVRDSVLSKLIDSFPTDLCQAYVFGLQEFCNTLDGSFSVQANRELIKYNEVFISALNEAFEEDGIKFQTIAINHVGATGLIIISPFPSKFQRIRLASAGVGHGNSSLKGGVGVRVCYHPGGKYSHRDHVELSFACVHLSAFEGEYYYKRRNQDHENIMRSLDFGDGFGLIKRGNHTFILGDMNYRTTSSYTKDSVEAKRLFSLQDQSLLTTNESPYLLHSEYDELTKGMKNGEVLLGFSEGKIEFQPTYKFHINTAIYNDKRSPSWCDRIVYQSSYDSPKDDNGESTPLLRLRRDSTHLRRYWVPFVSKYDCIDSLLMSDHRPVYLHISIPYEPPEPIITPSGYLQIVATENSEFEIVSGPTPVYLKPTKYDFFIQRIIRPLSDYTIGYSLWLSTTSNGRLFLLATILGLWFFIYVS</sequence>
<dbReference type="Gene3D" id="3.60.10.10">
    <property type="entry name" value="Endonuclease/exonuclease/phosphatase"/>
    <property type="match status" value="1"/>
</dbReference>
<dbReference type="GO" id="GO:0046856">
    <property type="term" value="P:phosphatidylinositol dephosphorylation"/>
    <property type="evidence" value="ECO:0007669"/>
    <property type="project" value="InterPro"/>
</dbReference>
<dbReference type="SUPFAM" id="SSF56219">
    <property type="entry name" value="DNase I-like"/>
    <property type="match status" value="1"/>
</dbReference>
<dbReference type="OMA" id="HRYPGWT"/>
<dbReference type="PANTHER" id="PTHR11200">
    <property type="entry name" value="INOSITOL 5-PHOSPHATASE"/>
    <property type="match status" value="1"/>
</dbReference>
<keyword evidence="3" id="KW-1185">Reference proteome</keyword>
<dbReference type="InterPro" id="IPR046985">
    <property type="entry name" value="IP5"/>
</dbReference>
<dbReference type="eggNOG" id="KOG0565">
    <property type="taxonomic scope" value="Eukaryota"/>
</dbReference>
<dbReference type="KEGG" id="spaa:SPAPADRAFT_138517"/>
<protein>
    <recommendedName>
        <fullName evidence="1">Inositol polyphosphate-related phosphatase domain-containing protein</fullName>
    </recommendedName>
</protein>
<dbReference type="GeneID" id="18870126"/>
<dbReference type="InterPro" id="IPR036691">
    <property type="entry name" value="Endo/exonu/phosph_ase_sf"/>
</dbReference>
<proteinExistence type="predicted"/>
<dbReference type="RefSeq" id="XP_007375255.1">
    <property type="nucleotide sequence ID" value="XM_007375193.1"/>
</dbReference>
<evidence type="ECO:0000313" key="3">
    <source>
        <dbReference type="Proteomes" id="UP000000709"/>
    </source>
</evidence>
<dbReference type="EMBL" id="GL996502">
    <property type="protein sequence ID" value="EGW31979.1"/>
    <property type="molecule type" value="Genomic_DNA"/>
</dbReference>
<accession>G3ANP4</accession>
<dbReference type="InterPro" id="IPR000300">
    <property type="entry name" value="IPPc"/>
</dbReference>
<dbReference type="GO" id="GO:0004439">
    <property type="term" value="F:phosphatidylinositol-4,5-bisphosphate 5-phosphatase activity"/>
    <property type="evidence" value="ECO:0007669"/>
    <property type="project" value="TreeGrafter"/>
</dbReference>
<name>G3ANP4_SPAPN</name>
<evidence type="ECO:0000259" key="1">
    <source>
        <dbReference type="SMART" id="SM00128"/>
    </source>
</evidence>
<dbReference type="FunCoup" id="G3ANP4">
    <property type="interactions" value="86"/>
</dbReference>
<organism evidence="3">
    <name type="scientific">Spathaspora passalidarum (strain NRRL Y-27907 / 11-Y1)</name>
    <dbReference type="NCBI Taxonomy" id="619300"/>
    <lineage>
        <taxon>Eukaryota</taxon>
        <taxon>Fungi</taxon>
        <taxon>Dikarya</taxon>
        <taxon>Ascomycota</taxon>
        <taxon>Saccharomycotina</taxon>
        <taxon>Pichiomycetes</taxon>
        <taxon>Debaryomycetaceae</taxon>
        <taxon>Spathaspora</taxon>
    </lineage>
</organism>
<dbReference type="SMART" id="SM00128">
    <property type="entry name" value="IPPc"/>
    <property type="match status" value="1"/>
</dbReference>
<dbReference type="Proteomes" id="UP000000709">
    <property type="component" value="Unassembled WGS sequence"/>
</dbReference>
<dbReference type="HOGENOM" id="CLU_025224_2_1_1"/>